<keyword evidence="3" id="KW-1185">Reference proteome</keyword>
<evidence type="ECO:0000256" key="1">
    <source>
        <dbReference type="SAM" id="MobiDB-lite"/>
    </source>
</evidence>
<feature type="non-terminal residue" evidence="2">
    <location>
        <position position="167"/>
    </location>
</feature>
<sequence length="167" mass="18920">MDSRTSKSKEQERHGAKGLLDDRTPAQLLIQGIDVSDGSKYTCKDLFGDLTGASLMDAIWEKFGVGEQDVEWFYKTDGGEQARTIMRSPLSRQIQESTCSEYMQRLYREGLSQLASGDAVFRFRDSSHSPPYEAGSFNHRAESFYRCYSEAPDHDMVQKVLKKGLTK</sequence>
<evidence type="ECO:0000313" key="3">
    <source>
        <dbReference type="Proteomes" id="UP001642484"/>
    </source>
</evidence>
<feature type="region of interest" description="Disordered" evidence="1">
    <location>
        <begin position="1"/>
        <end position="20"/>
    </location>
</feature>
<dbReference type="EMBL" id="CAXAMN010027046">
    <property type="protein sequence ID" value="CAK9107954.1"/>
    <property type="molecule type" value="Genomic_DNA"/>
</dbReference>
<reference evidence="2 3" key="1">
    <citation type="submission" date="2024-02" db="EMBL/GenBank/DDBJ databases">
        <authorList>
            <person name="Chen Y."/>
            <person name="Shah S."/>
            <person name="Dougan E. K."/>
            <person name="Thang M."/>
            <person name="Chan C."/>
        </authorList>
    </citation>
    <scope>NUCLEOTIDE SEQUENCE [LARGE SCALE GENOMIC DNA]</scope>
</reference>
<protein>
    <submittedName>
        <fullName evidence="2">Uncharacterized protein</fullName>
    </submittedName>
</protein>
<gene>
    <name evidence="2" type="ORF">CCMP2556_LOCUS50346</name>
</gene>
<evidence type="ECO:0000313" key="2">
    <source>
        <dbReference type="EMBL" id="CAK9107954.1"/>
    </source>
</evidence>
<proteinExistence type="predicted"/>
<dbReference type="Proteomes" id="UP001642484">
    <property type="component" value="Unassembled WGS sequence"/>
</dbReference>
<name>A0ABP0S6H8_9DINO</name>
<organism evidence="2 3">
    <name type="scientific">Durusdinium trenchii</name>
    <dbReference type="NCBI Taxonomy" id="1381693"/>
    <lineage>
        <taxon>Eukaryota</taxon>
        <taxon>Sar</taxon>
        <taxon>Alveolata</taxon>
        <taxon>Dinophyceae</taxon>
        <taxon>Suessiales</taxon>
        <taxon>Symbiodiniaceae</taxon>
        <taxon>Durusdinium</taxon>
    </lineage>
</organism>
<comment type="caution">
    <text evidence="2">The sequence shown here is derived from an EMBL/GenBank/DDBJ whole genome shotgun (WGS) entry which is preliminary data.</text>
</comment>
<accession>A0ABP0S6H8</accession>